<keyword evidence="2" id="KW-1185">Reference proteome</keyword>
<sequence length="259" mass="30148">MTSALIQHETKLYCIRYDDFANTLFYQLGLKQFGSMHKLKLDPPQPLRDLLEIAIENEPGLTAAGHDPTQVLKVKIIELRCNMPEFCELNGLYLSIVKIAQARLYERREMLEEYFSLEIDNNAKLAALPLILPGYTPNFDNLPGFLLCMVFKVNWEEEEHCFHDVLDQLADFYTPRHALPVSNHEEEKNQAMDIDNLAALEPNSQHDITKEEAEYDKHQLEHVLFPAFRKYGNFPKGLMNKSMRKLTDLPQLYKVFERC</sequence>
<protein>
    <submittedName>
        <fullName evidence="1">Uncharacterized protein</fullName>
    </submittedName>
</protein>
<proteinExistence type="predicted"/>
<evidence type="ECO:0000313" key="1">
    <source>
        <dbReference type="EMBL" id="KAJ9095362.1"/>
    </source>
</evidence>
<gene>
    <name evidence="1" type="ORF">QFC19_007606</name>
</gene>
<comment type="caution">
    <text evidence="1">The sequence shown here is derived from an EMBL/GenBank/DDBJ whole genome shotgun (WGS) entry which is preliminary data.</text>
</comment>
<name>A0ACC2V7U9_9TREE</name>
<evidence type="ECO:0000313" key="2">
    <source>
        <dbReference type="Proteomes" id="UP001241377"/>
    </source>
</evidence>
<dbReference type="EMBL" id="JASBWR010000102">
    <property type="protein sequence ID" value="KAJ9095362.1"/>
    <property type="molecule type" value="Genomic_DNA"/>
</dbReference>
<dbReference type="Proteomes" id="UP001241377">
    <property type="component" value="Unassembled WGS sequence"/>
</dbReference>
<organism evidence="1 2">
    <name type="scientific">Naganishia cerealis</name>
    <dbReference type="NCBI Taxonomy" id="610337"/>
    <lineage>
        <taxon>Eukaryota</taxon>
        <taxon>Fungi</taxon>
        <taxon>Dikarya</taxon>
        <taxon>Basidiomycota</taxon>
        <taxon>Agaricomycotina</taxon>
        <taxon>Tremellomycetes</taxon>
        <taxon>Filobasidiales</taxon>
        <taxon>Filobasidiaceae</taxon>
        <taxon>Naganishia</taxon>
    </lineage>
</organism>
<reference evidence="1" key="1">
    <citation type="submission" date="2023-04" db="EMBL/GenBank/DDBJ databases">
        <title>Draft Genome sequencing of Naganishia species isolated from polar environments using Oxford Nanopore Technology.</title>
        <authorList>
            <person name="Leo P."/>
            <person name="Venkateswaran K."/>
        </authorList>
    </citation>
    <scope>NUCLEOTIDE SEQUENCE</scope>
    <source>
        <strain evidence="1">MNA-CCFEE 5261</strain>
    </source>
</reference>
<accession>A0ACC2V7U9</accession>